<dbReference type="EMBL" id="BK015094">
    <property type="protein sequence ID" value="DAD90781.1"/>
    <property type="molecule type" value="Genomic_DNA"/>
</dbReference>
<keyword evidence="1" id="KW-0472">Membrane</keyword>
<name>A0A8S5N7M7_9CAUD</name>
<keyword evidence="1" id="KW-0812">Transmembrane</keyword>
<evidence type="ECO:0000256" key="1">
    <source>
        <dbReference type="SAM" id="Phobius"/>
    </source>
</evidence>
<reference evidence="2" key="1">
    <citation type="journal article" date="2021" name="Proc. Natl. Acad. Sci. U.S.A.">
        <title>A Catalog of Tens of Thousands of Viruses from Human Metagenomes Reveals Hidden Associations with Chronic Diseases.</title>
        <authorList>
            <person name="Tisza M.J."/>
            <person name="Buck C.B."/>
        </authorList>
    </citation>
    <scope>NUCLEOTIDE SEQUENCE</scope>
    <source>
        <strain evidence="2">CtUJH1</strain>
    </source>
</reference>
<accession>A0A8S5N7M7</accession>
<keyword evidence="1" id="KW-1133">Transmembrane helix</keyword>
<organism evidence="2">
    <name type="scientific">Siphoviridae sp. ctUJH1</name>
    <dbReference type="NCBI Taxonomy" id="2826351"/>
    <lineage>
        <taxon>Viruses</taxon>
        <taxon>Duplodnaviria</taxon>
        <taxon>Heunggongvirae</taxon>
        <taxon>Uroviricota</taxon>
        <taxon>Caudoviricetes</taxon>
    </lineage>
</organism>
<sequence>MCFCFRSSCYHNKPFFVRLQDVFCLMFIYSSPFKIAYCSRIILLRR</sequence>
<proteinExistence type="predicted"/>
<evidence type="ECO:0000313" key="2">
    <source>
        <dbReference type="EMBL" id="DAD90781.1"/>
    </source>
</evidence>
<protein>
    <submittedName>
        <fullName evidence="2">Uncharacterized protein</fullName>
    </submittedName>
</protein>
<feature type="transmembrane region" description="Helical" evidence="1">
    <location>
        <begin position="15"/>
        <end position="37"/>
    </location>
</feature>